<keyword evidence="17" id="KW-1185">Reference proteome</keyword>
<feature type="transmembrane region" description="Helical" evidence="11">
    <location>
        <begin position="389"/>
        <end position="415"/>
    </location>
</feature>
<keyword evidence="4" id="KW-0050">Antiport</keyword>
<feature type="transmembrane region" description="Helical" evidence="11">
    <location>
        <begin position="668"/>
        <end position="690"/>
    </location>
</feature>
<feature type="transmembrane region" description="Helical" evidence="11">
    <location>
        <begin position="191"/>
        <end position="207"/>
    </location>
</feature>
<evidence type="ECO:0000256" key="2">
    <source>
        <dbReference type="ARBA" id="ARBA00004651"/>
    </source>
</evidence>
<comment type="function">
    <text evidence="1">NDH-1 shuttles electrons from NADH, via FMN and iron-sulfur (Fe-S) centers, to quinones in the respiratory chain. The immediate electron acceptor for the enzyme in this species is believed to be ubiquinone. Couples the redox reaction to proton translocation (for every two electrons transferred, four hydrogen ions are translocated across the cytoplasmic membrane), and thus conserves the redox energy in a proton gradient.</text>
</comment>
<feature type="transmembrane region" description="Helical" evidence="11">
    <location>
        <begin position="477"/>
        <end position="502"/>
    </location>
</feature>
<sequence length="751" mass="78714">MTAPTMSKDAGERPGFASLIPALLAAALFAALSCAVPPVLGGTPLRWSYDWIPSLGIGLVFAIDGLSLIFSLLISGIGALVMLYARSYMAGHPHFARFFWFLTAFMLSMLGLVLAADLIAIFVFWELTSITSYLLIGFGHDKAEARRSALQAMLVTAAGGLALLAGFVLMGTASGSYDLTQILAGEGLQGHALYMPILVLVLLGAFTKSAQFPFHFWLPNAMSAPTPVSAYLHSATMVKAGVYLLARLHPALGDTAAWTGTLTAAGLVTAVIASIFALRQTDLKQALAYTTLMALGTITLFLAGSSPYALTAAISFLIVHSLYKAALFLVVGAIDHGTGTRDVALLGGLRRVMPVTALAAALAGASMAGLPPMIGWIGKELLYAGSATLAPSVLVMVGVLAANALMFAVAGMVALRPFWGPEGKPPHEPHEAGWQMLAGPLVLGLLGLIFGLGAGLVQPFVDAAVTGSLGQPRAAGLHLWAGINLPFFLSLATFALGTLIYLARERLRGGISATLDRLPGFDPGWDKLLDGFRAFAGWQARIIQTGRLTQYLAATFVVLALTLGGTLIVTRPVLVPDTSAPLLVWVIAGFTVAGAALALNPHSRIANIGGIGTVGIGVALIFIIFGAPDVATTQLMVETLSAVLFGIAMLRLPGIIERRTGAQQMRHAVIAGAVGLCMTLTVLAIVSHPLDRHITAYFEESSYALAHGLNIVNVILVDFRAFDTFGELTVVFLASIGAYAVLKRRAGRARK</sequence>
<proteinExistence type="predicted"/>
<dbReference type="AlphaFoldDB" id="A0A3P5XGY9"/>
<dbReference type="InterPro" id="IPR046806">
    <property type="entry name" value="MrpA_C/MbhE"/>
</dbReference>
<evidence type="ECO:0000313" key="16">
    <source>
        <dbReference type="EMBL" id="VDC34026.1"/>
    </source>
</evidence>
<feature type="transmembrane region" description="Helical" evidence="11">
    <location>
        <begin position="95"/>
        <end position="113"/>
    </location>
</feature>
<evidence type="ECO:0000256" key="11">
    <source>
        <dbReference type="SAM" id="Phobius"/>
    </source>
</evidence>
<dbReference type="PRINTS" id="PR01434">
    <property type="entry name" value="NADHDHGNASE5"/>
</dbReference>
<feature type="transmembrane region" description="Helical" evidence="11">
    <location>
        <begin position="310"/>
        <end position="334"/>
    </location>
</feature>
<dbReference type="GO" id="GO:0005886">
    <property type="term" value="C:plasma membrane"/>
    <property type="evidence" value="ECO:0007669"/>
    <property type="project" value="UniProtKB-SubCell"/>
</dbReference>
<gene>
    <name evidence="16" type="primary">mrpA_3</name>
    <name evidence="16" type="ORF">XINFAN_04224</name>
</gene>
<keyword evidence="9 11" id="KW-0472">Membrane</keyword>
<feature type="domain" description="NADH-Ubiquinone oxidoreductase (complex I) chain 5 N-terminal" evidence="13">
    <location>
        <begin position="53"/>
        <end position="99"/>
    </location>
</feature>
<feature type="domain" description="MrpA C-terminal/MbhD" evidence="14">
    <location>
        <begin position="590"/>
        <end position="653"/>
    </location>
</feature>
<evidence type="ECO:0000256" key="7">
    <source>
        <dbReference type="ARBA" id="ARBA00022989"/>
    </source>
</evidence>
<accession>A0A3P5XGY9</accession>
<keyword evidence="7 11" id="KW-1133">Transmembrane helix</keyword>
<feature type="transmembrane region" description="Helical" evidence="11">
    <location>
        <begin position="355"/>
        <end position="377"/>
    </location>
</feature>
<feature type="transmembrane region" description="Helical" evidence="11">
    <location>
        <begin position="59"/>
        <end position="83"/>
    </location>
</feature>
<evidence type="ECO:0000313" key="17">
    <source>
        <dbReference type="Proteomes" id="UP000277498"/>
    </source>
</evidence>
<feature type="transmembrane region" description="Helical" evidence="11">
    <location>
        <begin position="606"/>
        <end position="627"/>
    </location>
</feature>
<keyword evidence="6 10" id="KW-0812">Transmembrane</keyword>
<dbReference type="Pfam" id="PF00662">
    <property type="entry name" value="Proton_antipo_N"/>
    <property type="match status" value="1"/>
</dbReference>
<feature type="transmembrane region" description="Helical" evidence="11">
    <location>
        <begin position="724"/>
        <end position="742"/>
    </location>
</feature>
<dbReference type="InterPro" id="IPR001516">
    <property type="entry name" value="Proton_antipo_N"/>
</dbReference>
<keyword evidence="5" id="KW-1003">Cell membrane</keyword>
<feature type="domain" description="MrpA C-terminal/MbhE" evidence="15">
    <location>
        <begin position="664"/>
        <end position="744"/>
    </location>
</feature>
<feature type="transmembrane region" description="Helical" evidence="11">
    <location>
        <begin position="436"/>
        <end position="457"/>
    </location>
</feature>
<evidence type="ECO:0000256" key="3">
    <source>
        <dbReference type="ARBA" id="ARBA00022448"/>
    </source>
</evidence>
<dbReference type="Pfam" id="PF20501">
    <property type="entry name" value="MbhE"/>
    <property type="match status" value="1"/>
</dbReference>
<dbReference type="InterPro" id="IPR001750">
    <property type="entry name" value="ND/Mrp_TM"/>
</dbReference>
<feature type="transmembrane region" description="Helical" evidence="11">
    <location>
        <begin position="286"/>
        <end position="304"/>
    </location>
</feature>
<evidence type="ECO:0000259" key="12">
    <source>
        <dbReference type="Pfam" id="PF00361"/>
    </source>
</evidence>
<dbReference type="Proteomes" id="UP000277498">
    <property type="component" value="Unassembled WGS sequence"/>
</dbReference>
<evidence type="ECO:0000256" key="10">
    <source>
        <dbReference type="RuleBase" id="RU000320"/>
    </source>
</evidence>
<dbReference type="InterPro" id="IPR025383">
    <property type="entry name" value="MrpA_C/MbhD"/>
</dbReference>
<evidence type="ECO:0000259" key="15">
    <source>
        <dbReference type="Pfam" id="PF20501"/>
    </source>
</evidence>
<evidence type="ECO:0000256" key="8">
    <source>
        <dbReference type="ARBA" id="ARBA00023065"/>
    </source>
</evidence>
<dbReference type="InterPro" id="IPR050616">
    <property type="entry name" value="CPA3_Na-H_Antiporter_A"/>
</dbReference>
<dbReference type="RefSeq" id="WP_124088878.1">
    <property type="nucleotide sequence ID" value="NZ_UXAW01000142.1"/>
</dbReference>
<keyword evidence="3" id="KW-0813">Transport</keyword>
<dbReference type="Pfam" id="PF00361">
    <property type="entry name" value="Proton_antipo_M"/>
    <property type="match status" value="1"/>
</dbReference>
<evidence type="ECO:0000256" key="5">
    <source>
        <dbReference type="ARBA" id="ARBA00022475"/>
    </source>
</evidence>
<evidence type="ECO:0000256" key="6">
    <source>
        <dbReference type="ARBA" id="ARBA00022692"/>
    </source>
</evidence>
<feature type="transmembrane region" description="Helical" evidence="11">
    <location>
        <begin position="639"/>
        <end position="656"/>
    </location>
</feature>
<dbReference type="Pfam" id="PF13244">
    <property type="entry name" value="MbhD"/>
    <property type="match status" value="1"/>
</dbReference>
<dbReference type="PANTHER" id="PTHR43373">
    <property type="entry name" value="NA(+)/H(+) ANTIPORTER SUBUNIT"/>
    <property type="match status" value="1"/>
</dbReference>
<feature type="transmembrane region" description="Helical" evidence="11">
    <location>
        <begin position="258"/>
        <end position="279"/>
    </location>
</feature>
<dbReference type="GO" id="GO:0006811">
    <property type="term" value="P:monoatomic ion transport"/>
    <property type="evidence" value="ECO:0007669"/>
    <property type="project" value="UniProtKB-KW"/>
</dbReference>
<dbReference type="GO" id="GO:0015297">
    <property type="term" value="F:antiporter activity"/>
    <property type="evidence" value="ECO:0007669"/>
    <property type="project" value="UniProtKB-KW"/>
</dbReference>
<organism evidence="16 17">
    <name type="scientific">Pseudogemmobacter humi</name>
    <dbReference type="NCBI Taxonomy" id="2483812"/>
    <lineage>
        <taxon>Bacteria</taxon>
        <taxon>Pseudomonadati</taxon>
        <taxon>Pseudomonadota</taxon>
        <taxon>Alphaproteobacteria</taxon>
        <taxon>Rhodobacterales</taxon>
        <taxon>Paracoccaceae</taxon>
        <taxon>Pseudogemmobacter</taxon>
    </lineage>
</organism>
<dbReference type="EMBL" id="UXAW01000142">
    <property type="protein sequence ID" value="VDC34026.1"/>
    <property type="molecule type" value="Genomic_DNA"/>
</dbReference>
<feature type="transmembrane region" description="Helical" evidence="11">
    <location>
        <begin position="150"/>
        <end position="171"/>
    </location>
</feature>
<comment type="subcellular location">
    <subcellularLocation>
        <location evidence="2">Cell membrane</location>
        <topology evidence="2">Multi-pass membrane protein</topology>
    </subcellularLocation>
    <subcellularLocation>
        <location evidence="10">Membrane</location>
        <topology evidence="10">Multi-pass membrane protein</topology>
    </subcellularLocation>
</comment>
<feature type="domain" description="NADH:quinone oxidoreductase/Mrp antiporter transmembrane" evidence="12">
    <location>
        <begin position="115"/>
        <end position="401"/>
    </location>
</feature>
<keyword evidence="8" id="KW-0406">Ion transport</keyword>
<dbReference type="OrthoDB" id="9811798at2"/>
<name>A0A3P5XGY9_9RHOB</name>
<feature type="transmembrane region" description="Helical" evidence="11">
    <location>
        <begin position="119"/>
        <end position="138"/>
    </location>
</feature>
<evidence type="ECO:0000256" key="4">
    <source>
        <dbReference type="ARBA" id="ARBA00022449"/>
    </source>
</evidence>
<feature type="transmembrane region" description="Helical" evidence="11">
    <location>
        <begin position="551"/>
        <end position="570"/>
    </location>
</feature>
<reference evidence="16 17" key="1">
    <citation type="submission" date="2018-11" db="EMBL/GenBank/DDBJ databases">
        <authorList>
            <person name="Criscuolo A."/>
        </authorList>
    </citation>
    <scope>NUCLEOTIDE SEQUENCE [LARGE SCALE GENOMIC DNA]</scope>
    <source>
        <strain evidence="16">ACIP111625</strain>
    </source>
</reference>
<protein>
    <submittedName>
        <fullName evidence="16">Na(+)/H(+) antiporter subunit A</fullName>
    </submittedName>
</protein>
<evidence type="ECO:0000259" key="14">
    <source>
        <dbReference type="Pfam" id="PF13244"/>
    </source>
</evidence>
<feature type="transmembrane region" description="Helical" evidence="11">
    <location>
        <begin position="582"/>
        <end position="599"/>
    </location>
</feature>
<evidence type="ECO:0000259" key="13">
    <source>
        <dbReference type="Pfam" id="PF00662"/>
    </source>
</evidence>
<evidence type="ECO:0000256" key="9">
    <source>
        <dbReference type="ARBA" id="ARBA00023136"/>
    </source>
</evidence>
<evidence type="ECO:0000256" key="1">
    <source>
        <dbReference type="ARBA" id="ARBA00002378"/>
    </source>
</evidence>
<dbReference type="PANTHER" id="PTHR43373:SF1">
    <property type="entry name" value="NA(+)_H(+) ANTIPORTER SUBUNIT A"/>
    <property type="match status" value="1"/>
</dbReference>